<evidence type="ECO:0000256" key="1">
    <source>
        <dbReference type="SAM" id="MobiDB-lite"/>
    </source>
</evidence>
<feature type="compositionally biased region" description="Polar residues" evidence="1">
    <location>
        <begin position="25"/>
        <end position="42"/>
    </location>
</feature>
<dbReference type="AlphaFoldDB" id="U5CU53"/>
<evidence type="ECO:0000313" key="3">
    <source>
        <dbReference type="Proteomes" id="UP000017836"/>
    </source>
</evidence>
<dbReference type="EMBL" id="KI397347">
    <property type="protein sequence ID" value="ERM95981.1"/>
    <property type="molecule type" value="Genomic_DNA"/>
</dbReference>
<gene>
    <name evidence="2" type="ORF">AMTR_s03018p00001500</name>
</gene>
<sequence length="107" mass="11319">MWDGGGSRTEPQSMDRRRPWPSLFRSPSATGKQRLTAPTRTEIPSDQKGGRSSISAHYAKSARMGAGTSARAGAGTAWGLPHVSPGSILESITPGPKIDMARNSISQ</sequence>
<proteinExistence type="predicted"/>
<feature type="region of interest" description="Disordered" evidence="1">
    <location>
        <begin position="1"/>
        <end position="72"/>
    </location>
</feature>
<name>U5CU53_AMBTC</name>
<organism evidence="2 3">
    <name type="scientific">Amborella trichopoda</name>
    <dbReference type="NCBI Taxonomy" id="13333"/>
    <lineage>
        <taxon>Eukaryota</taxon>
        <taxon>Viridiplantae</taxon>
        <taxon>Streptophyta</taxon>
        <taxon>Embryophyta</taxon>
        <taxon>Tracheophyta</taxon>
        <taxon>Spermatophyta</taxon>
        <taxon>Magnoliopsida</taxon>
        <taxon>Amborellales</taxon>
        <taxon>Amborellaceae</taxon>
        <taxon>Amborella</taxon>
    </lineage>
</organism>
<protein>
    <submittedName>
        <fullName evidence="2">Uncharacterized protein</fullName>
    </submittedName>
</protein>
<dbReference type="Proteomes" id="UP000017836">
    <property type="component" value="Unassembled WGS sequence"/>
</dbReference>
<feature type="non-terminal residue" evidence="2">
    <location>
        <position position="107"/>
    </location>
</feature>
<feature type="region of interest" description="Disordered" evidence="1">
    <location>
        <begin position="85"/>
        <end position="107"/>
    </location>
</feature>
<reference evidence="3" key="1">
    <citation type="journal article" date="2013" name="Science">
        <title>The Amborella genome and the evolution of flowering plants.</title>
        <authorList>
            <consortium name="Amborella Genome Project"/>
        </authorList>
    </citation>
    <scope>NUCLEOTIDE SEQUENCE [LARGE SCALE GENOMIC DNA]</scope>
</reference>
<feature type="compositionally biased region" description="Low complexity" evidence="1">
    <location>
        <begin position="61"/>
        <end position="72"/>
    </location>
</feature>
<dbReference type="HOGENOM" id="CLU_2216617_0_0_1"/>
<keyword evidence="3" id="KW-1185">Reference proteome</keyword>
<evidence type="ECO:0000313" key="2">
    <source>
        <dbReference type="EMBL" id="ERM95981.1"/>
    </source>
</evidence>
<accession>U5CU53</accession>
<dbReference type="Gramene" id="ERM95981">
    <property type="protein sequence ID" value="ERM95981"/>
    <property type="gene ID" value="AMTR_s03018p00001500"/>
</dbReference>